<dbReference type="AlphaFoldDB" id="A0A9N9R7P6"/>
<keyword evidence="2" id="KW-1185">Reference proteome</keyword>
<evidence type="ECO:0000313" key="2">
    <source>
        <dbReference type="Proteomes" id="UP001153714"/>
    </source>
</evidence>
<evidence type="ECO:0000313" key="1">
    <source>
        <dbReference type="EMBL" id="CAG9791906.1"/>
    </source>
</evidence>
<dbReference type="EMBL" id="OU893335">
    <property type="protein sequence ID" value="CAG9791906.1"/>
    <property type="molecule type" value="Genomic_DNA"/>
</dbReference>
<dbReference type="OrthoDB" id="10252139at2759"/>
<name>A0A9N9R7P6_9NEOP</name>
<protein>
    <submittedName>
        <fullName evidence="1">Uncharacterized protein</fullName>
    </submittedName>
</protein>
<organism evidence="1 2">
    <name type="scientific">Diatraea saccharalis</name>
    <name type="common">sugarcane borer</name>
    <dbReference type="NCBI Taxonomy" id="40085"/>
    <lineage>
        <taxon>Eukaryota</taxon>
        <taxon>Metazoa</taxon>
        <taxon>Ecdysozoa</taxon>
        <taxon>Arthropoda</taxon>
        <taxon>Hexapoda</taxon>
        <taxon>Insecta</taxon>
        <taxon>Pterygota</taxon>
        <taxon>Neoptera</taxon>
        <taxon>Endopterygota</taxon>
        <taxon>Lepidoptera</taxon>
        <taxon>Glossata</taxon>
        <taxon>Ditrysia</taxon>
        <taxon>Pyraloidea</taxon>
        <taxon>Crambidae</taxon>
        <taxon>Crambinae</taxon>
        <taxon>Diatraea</taxon>
    </lineage>
</organism>
<reference evidence="1" key="1">
    <citation type="submission" date="2021-12" db="EMBL/GenBank/DDBJ databases">
        <authorList>
            <person name="King R."/>
        </authorList>
    </citation>
    <scope>NUCLEOTIDE SEQUENCE</scope>
</reference>
<proteinExistence type="predicted"/>
<reference evidence="1" key="2">
    <citation type="submission" date="2022-10" db="EMBL/GenBank/DDBJ databases">
        <authorList>
            <consortium name="ENA_rothamsted_submissions"/>
            <consortium name="culmorum"/>
            <person name="King R."/>
        </authorList>
    </citation>
    <scope>NUCLEOTIDE SEQUENCE</scope>
</reference>
<sequence>MSLIRKFILSTTEYFFNRSDLSFNKKAEEALSDFIHHSQTLLLQSYICDDILMIHTKIQFDQKKSIIFYKSKALELDSDKCVEYINLITVTNNAAESLYQVVKQIYSPLLANDYDLYSNKLQKNLSDLESNLRIITHGKAKENTNVILTIEDEVEYWKSIADKNDATKKDREIASAYHDLFEDICEELRLMQASTVSEMREPTENIGGILDDIWRFTTVTYSEDRMIHIINIIGNFLNHMLSSS</sequence>
<dbReference type="Proteomes" id="UP001153714">
    <property type="component" value="Chromosome 4"/>
</dbReference>
<gene>
    <name evidence="1" type="ORF">DIATSA_LOCUS9488</name>
</gene>
<accession>A0A9N9R7P6</accession>